<dbReference type="InterPro" id="IPR015915">
    <property type="entry name" value="Kelch-typ_b-propeller"/>
</dbReference>
<dbReference type="Gene3D" id="3.30.70.330">
    <property type="match status" value="2"/>
</dbReference>
<feature type="domain" description="RRM" evidence="3">
    <location>
        <begin position="212"/>
        <end position="289"/>
    </location>
</feature>
<reference evidence="4 5" key="1">
    <citation type="submission" date="2024-02" db="EMBL/GenBank/DDBJ databases">
        <authorList>
            <person name="Chen Y."/>
            <person name="Shah S."/>
            <person name="Dougan E. K."/>
            <person name="Thang M."/>
            <person name="Chan C."/>
        </authorList>
    </citation>
    <scope>NUCLEOTIDE SEQUENCE [LARGE SCALE GENOMIC DNA]</scope>
</reference>
<dbReference type="PANTHER" id="PTHR48028">
    <property type="entry name" value="GLYCINE-RICH RNA-BINDING PROTEIN RZ1A"/>
    <property type="match status" value="1"/>
</dbReference>
<gene>
    <name evidence="4" type="ORF">SCF082_LOCUS16284</name>
</gene>
<name>A0ABP0KAA8_9DINO</name>
<dbReference type="InterPro" id="IPR051106">
    <property type="entry name" value="RNA-bind/splicing_reg"/>
</dbReference>
<dbReference type="EMBL" id="CAXAMM010010557">
    <property type="protein sequence ID" value="CAK9023618.1"/>
    <property type="molecule type" value="Genomic_DNA"/>
</dbReference>
<sequence length="369" mass="40701">MLVVGGRDSASTRYNDLWSYDPQSDSWSQLDNGSVFFCTLEVESSLGCNKQHAVHPPVICGGLQEKPLETVPLGQIVAGGYSHVRVRRPDLVLDWDLRLGNPEERGKTGAGVDALRYGTSDSWRVHFPVPTELGESSWENGLRQVFGWYGDIVSLEHIDEGSGGSAMITYNSKEAAQEAAEMVHLASIRGKTCRCLLWSQVEAIWKTMDTGHRLQLEGLDLKISSQSLQDMFSLFGPVLDCKVQMDEDERSRGYGFVHFAEKEHALKATELLNGMQIGKSNIQVRPSRPQDLEAFTGCLYSLATTVSAVCPPPTEWMPMAHEGYGGHDGYGGHEGLGGGHEFKDAAFFLRCLESRNGLRTNGSARQPYE</sequence>
<dbReference type="Proteomes" id="UP001642464">
    <property type="component" value="Unassembled WGS sequence"/>
</dbReference>
<comment type="caution">
    <text evidence="4">The sequence shown here is derived from an EMBL/GenBank/DDBJ whole genome shotgun (WGS) entry which is preliminary data.</text>
</comment>
<protein>
    <submittedName>
        <fullName evidence="4">Cytoplasmic and nuclear (PABP) (Poly(A)-binding protein) (Polyadenylate tail-binding protein)</fullName>
    </submittedName>
</protein>
<dbReference type="InterPro" id="IPR006652">
    <property type="entry name" value="Kelch_1"/>
</dbReference>
<evidence type="ECO:0000256" key="1">
    <source>
        <dbReference type="ARBA" id="ARBA00022884"/>
    </source>
</evidence>
<dbReference type="PROSITE" id="PS50102">
    <property type="entry name" value="RRM"/>
    <property type="match status" value="1"/>
</dbReference>
<evidence type="ECO:0000256" key="2">
    <source>
        <dbReference type="PROSITE-ProRule" id="PRU00176"/>
    </source>
</evidence>
<keyword evidence="5" id="KW-1185">Reference proteome</keyword>
<dbReference type="SMART" id="SM00360">
    <property type="entry name" value="RRM"/>
    <property type="match status" value="1"/>
</dbReference>
<evidence type="ECO:0000313" key="5">
    <source>
        <dbReference type="Proteomes" id="UP001642464"/>
    </source>
</evidence>
<dbReference type="Pfam" id="PF00076">
    <property type="entry name" value="RRM_1"/>
    <property type="match status" value="2"/>
</dbReference>
<keyword evidence="1 2" id="KW-0694">RNA-binding</keyword>
<dbReference type="SUPFAM" id="SSF54928">
    <property type="entry name" value="RNA-binding domain, RBD"/>
    <property type="match status" value="2"/>
</dbReference>
<dbReference type="Pfam" id="PF01344">
    <property type="entry name" value="Kelch_1"/>
    <property type="match status" value="1"/>
</dbReference>
<accession>A0ABP0KAA8</accession>
<dbReference type="Gene3D" id="2.120.10.80">
    <property type="entry name" value="Kelch-type beta propeller"/>
    <property type="match status" value="1"/>
</dbReference>
<dbReference type="InterPro" id="IPR035979">
    <property type="entry name" value="RBD_domain_sf"/>
</dbReference>
<dbReference type="InterPro" id="IPR012677">
    <property type="entry name" value="Nucleotide-bd_a/b_plait_sf"/>
</dbReference>
<evidence type="ECO:0000313" key="4">
    <source>
        <dbReference type="EMBL" id="CAK9023618.1"/>
    </source>
</evidence>
<organism evidence="4 5">
    <name type="scientific">Durusdinium trenchii</name>
    <dbReference type="NCBI Taxonomy" id="1381693"/>
    <lineage>
        <taxon>Eukaryota</taxon>
        <taxon>Sar</taxon>
        <taxon>Alveolata</taxon>
        <taxon>Dinophyceae</taxon>
        <taxon>Suessiales</taxon>
        <taxon>Symbiodiniaceae</taxon>
        <taxon>Durusdinium</taxon>
    </lineage>
</organism>
<proteinExistence type="predicted"/>
<dbReference type="SUPFAM" id="SSF117281">
    <property type="entry name" value="Kelch motif"/>
    <property type="match status" value="1"/>
</dbReference>
<dbReference type="InterPro" id="IPR000504">
    <property type="entry name" value="RRM_dom"/>
</dbReference>
<evidence type="ECO:0000259" key="3">
    <source>
        <dbReference type="PROSITE" id="PS50102"/>
    </source>
</evidence>
<dbReference type="PANTHER" id="PTHR48028:SF2">
    <property type="entry name" value="GLYCINE-RICH RNA-BINDING PROTEIN RZ1A"/>
    <property type="match status" value="1"/>
</dbReference>